<dbReference type="GO" id="GO:0004867">
    <property type="term" value="F:serine-type endopeptidase inhibitor activity"/>
    <property type="evidence" value="ECO:0007669"/>
    <property type="project" value="UniProtKB-KW"/>
</dbReference>
<gene>
    <name evidence="6" type="ORF">WN51_08438</name>
</gene>
<keyword evidence="7" id="KW-1185">Reference proteome</keyword>
<comment type="similarity">
    <text evidence="2">Belongs to the serine protease inhibitor-like (TIL domain-containing) family.</text>
</comment>
<dbReference type="InterPro" id="IPR036084">
    <property type="entry name" value="Ser_inhib-like_sf"/>
</dbReference>
<keyword evidence="4" id="KW-0722">Serine protease inhibitor</keyword>
<keyword evidence="4" id="KW-0646">Protease inhibitor</keyword>
<keyword evidence="3" id="KW-0964">Secreted</keyword>
<protein>
    <recommendedName>
        <fullName evidence="5">TIL domain-containing protein</fullName>
    </recommendedName>
</protein>
<evidence type="ECO:0000256" key="1">
    <source>
        <dbReference type="ARBA" id="ARBA00004613"/>
    </source>
</evidence>
<sequence length="27" mass="2953">MQCVIGCQCKSGYLRNDKGTCVAEENC</sequence>
<evidence type="ECO:0000256" key="2">
    <source>
        <dbReference type="ARBA" id="ARBA00007611"/>
    </source>
</evidence>
<evidence type="ECO:0000256" key="4">
    <source>
        <dbReference type="ARBA" id="ARBA00022900"/>
    </source>
</evidence>
<dbReference type="Proteomes" id="UP000053105">
    <property type="component" value="Unassembled WGS sequence"/>
</dbReference>
<dbReference type="CDD" id="cd19941">
    <property type="entry name" value="TIL"/>
    <property type="match status" value="1"/>
</dbReference>
<dbReference type="Gene3D" id="2.10.25.10">
    <property type="entry name" value="Laminin"/>
    <property type="match status" value="1"/>
</dbReference>
<dbReference type="SUPFAM" id="SSF57567">
    <property type="entry name" value="Serine protease inhibitors"/>
    <property type="match status" value="1"/>
</dbReference>
<reference evidence="6 7" key="1">
    <citation type="submission" date="2015-07" db="EMBL/GenBank/DDBJ databases">
        <title>The genome of Melipona quadrifasciata.</title>
        <authorList>
            <person name="Pan H."/>
            <person name="Kapheim K."/>
        </authorList>
    </citation>
    <scope>NUCLEOTIDE SEQUENCE [LARGE SCALE GENOMIC DNA]</scope>
    <source>
        <strain evidence="6">0111107301</strain>
        <tissue evidence="6">Whole body</tissue>
    </source>
</reference>
<name>A0A0N0BK96_9HYME</name>
<dbReference type="EMBL" id="KQ435706">
    <property type="protein sequence ID" value="KOX80261.1"/>
    <property type="molecule type" value="Genomic_DNA"/>
</dbReference>
<proteinExistence type="inferred from homology"/>
<comment type="subcellular location">
    <subcellularLocation>
        <location evidence="1">Secreted</location>
    </subcellularLocation>
</comment>
<dbReference type="Pfam" id="PF01826">
    <property type="entry name" value="TIL"/>
    <property type="match status" value="1"/>
</dbReference>
<dbReference type="GO" id="GO:0005576">
    <property type="term" value="C:extracellular region"/>
    <property type="evidence" value="ECO:0007669"/>
    <property type="project" value="UniProtKB-SubCell"/>
</dbReference>
<evidence type="ECO:0000313" key="7">
    <source>
        <dbReference type="Proteomes" id="UP000053105"/>
    </source>
</evidence>
<dbReference type="InterPro" id="IPR002919">
    <property type="entry name" value="TIL_dom"/>
</dbReference>
<organism evidence="6 7">
    <name type="scientific">Melipona quadrifasciata</name>
    <dbReference type="NCBI Taxonomy" id="166423"/>
    <lineage>
        <taxon>Eukaryota</taxon>
        <taxon>Metazoa</taxon>
        <taxon>Ecdysozoa</taxon>
        <taxon>Arthropoda</taxon>
        <taxon>Hexapoda</taxon>
        <taxon>Insecta</taxon>
        <taxon>Pterygota</taxon>
        <taxon>Neoptera</taxon>
        <taxon>Endopterygota</taxon>
        <taxon>Hymenoptera</taxon>
        <taxon>Apocrita</taxon>
        <taxon>Aculeata</taxon>
        <taxon>Apoidea</taxon>
        <taxon>Anthophila</taxon>
        <taxon>Apidae</taxon>
        <taxon>Melipona</taxon>
    </lineage>
</organism>
<accession>A0A0N0BK96</accession>
<dbReference type="AlphaFoldDB" id="A0A0N0BK96"/>
<feature type="domain" description="TIL" evidence="5">
    <location>
        <begin position="2"/>
        <end position="27"/>
    </location>
</feature>
<evidence type="ECO:0000313" key="6">
    <source>
        <dbReference type="EMBL" id="KOX80261.1"/>
    </source>
</evidence>
<evidence type="ECO:0000259" key="5">
    <source>
        <dbReference type="Pfam" id="PF01826"/>
    </source>
</evidence>
<evidence type="ECO:0000256" key="3">
    <source>
        <dbReference type="ARBA" id="ARBA00022525"/>
    </source>
</evidence>